<dbReference type="GO" id="GO:0005634">
    <property type="term" value="C:nucleus"/>
    <property type="evidence" value="ECO:0007669"/>
    <property type="project" value="UniProtKB-SubCell"/>
</dbReference>
<dbReference type="InterPro" id="IPR051770">
    <property type="entry name" value="Forkhead_box_regulator"/>
</dbReference>
<dbReference type="InterPro" id="IPR001766">
    <property type="entry name" value="Fork_head_dom"/>
</dbReference>
<feature type="domain" description="Fork-head" evidence="6">
    <location>
        <begin position="321"/>
        <end position="354"/>
    </location>
</feature>
<feature type="DNA-binding region" description="Fork-head" evidence="4">
    <location>
        <begin position="321"/>
        <end position="354"/>
    </location>
</feature>
<dbReference type="STRING" id="67801.A0A1B0AY43"/>
<evidence type="ECO:0000259" key="6">
    <source>
        <dbReference type="PROSITE" id="PS50039"/>
    </source>
</evidence>
<keyword evidence="2 4" id="KW-0238">DNA-binding</keyword>
<dbReference type="EMBL" id="JXJN01005540">
    <property type="status" value="NOT_ANNOTATED_CDS"/>
    <property type="molecule type" value="Genomic_DNA"/>
</dbReference>
<reference evidence="8" key="1">
    <citation type="submission" date="2015-01" db="EMBL/GenBank/DDBJ databases">
        <authorList>
            <person name="Aksoy S."/>
            <person name="Warren W."/>
            <person name="Wilson R.K."/>
        </authorList>
    </citation>
    <scope>NUCLEOTIDE SEQUENCE [LARGE SCALE GENOMIC DNA]</scope>
    <source>
        <strain evidence="8">IAEA</strain>
    </source>
</reference>
<dbReference type="GO" id="GO:0009887">
    <property type="term" value="P:animal organ morphogenesis"/>
    <property type="evidence" value="ECO:0007669"/>
    <property type="project" value="TreeGrafter"/>
</dbReference>
<accession>A0A1B0AY43</accession>
<dbReference type="SUPFAM" id="SSF46785">
    <property type="entry name" value="Winged helix' DNA-binding domain"/>
    <property type="match status" value="1"/>
</dbReference>
<feature type="region of interest" description="Disordered" evidence="5">
    <location>
        <begin position="113"/>
        <end position="174"/>
    </location>
</feature>
<dbReference type="AlphaFoldDB" id="A0A1B0AY43"/>
<dbReference type="VEuPathDB" id="VectorBase:GPPI012599"/>
<evidence type="ECO:0000256" key="5">
    <source>
        <dbReference type="SAM" id="MobiDB-lite"/>
    </source>
</evidence>
<keyword evidence="3 4" id="KW-0539">Nucleus</keyword>
<feature type="compositionally biased region" description="Low complexity" evidence="5">
    <location>
        <begin position="113"/>
        <end position="125"/>
    </location>
</feature>
<evidence type="ECO:0000256" key="2">
    <source>
        <dbReference type="ARBA" id="ARBA00023125"/>
    </source>
</evidence>
<dbReference type="Gene3D" id="1.10.10.10">
    <property type="entry name" value="Winged helix-like DNA-binding domain superfamily/Winged helix DNA-binding domain"/>
    <property type="match status" value="1"/>
</dbReference>
<protein>
    <recommendedName>
        <fullName evidence="6">Fork-head domain-containing protein</fullName>
    </recommendedName>
</protein>
<name>A0A1B0AY43_9MUSC</name>
<feature type="compositionally biased region" description="Polar residues" evidence="5">
    <location>
        <begin position="137"/>
        <end position="174"/>
    </location>
</feature>
<dbReference type="GO" id="GO:0000981">
    <property type="term" value="F:DNA-binding transcription factor activity, RNA polymerase II-specific"/>
    <property type="evidence" value="ECO:0007669"/>
    <property type="project" value="TreeGrafter"/>
</dbReference>
<comment type="subcellular location">
    <subcellularLocation>
        <location evidence="1 4">Nucleus</location>
    </subcellularLocation>
</comment>
<evidence type="ECO:0000313" key="7">
    <source>
        <dbReference type="EnsemblMetazoa" id="GPPI012599-PA"/>
    </source>
</evidence>
<keyword evidence="8" id="KW-1185">Reference proteome</keyword>
<evidence type="ECO:0000256" key="1">
    <source>
        <dbReference type="ARBA" id="ARBA00004123"/>
    </source>
</evidence>
<evidence type="ECO:0000256" key="4">
    <source>
        <dbReference type="PROSITE-ProRule" id="PRU00089"/>
    </source>
</evidence>
<feature type="region of interest" description="Disordered" evidence="5">
    <location>
        <begin position="201"/>
        <end position="236"/>
    </location>
</feature>
<feature type="region of interest" description="Disordered" evidence="5">
    <location>
        <begin position="256"/>
        <end position="322"/>
    </location>
</feature>
<sequence length="354" mass="38761">MIKSEEFGDSNCCTSITTHQGLHQLNANHSSLYRNLSSNILTTTNFQPVMYGGNDGPAVSSHSIMRMNQNSPELVDEKPPISSVNYLERARKCFSSSMMSQVETMNQYSLTSLNSMSTPPTSSSPITYGVILHNGPTHASHTQTTGPPARPSNDSPSNQNSEQHYPAANNPNSKIVNLLPTTMLSQPLNHHYTSTIKFCSSKSNSSEYDHHHQQNDNLSNNQSTERDHHMNNSNTSELLSHSLLRSAASGGVIASTHLPSSTNTLTYATSSSPTKLLTNNQSDNKSTTIMQQHPAQQLTNSSQELSSPDTTKKSGTRRSEKPNISYINMIAMAIKDSPSGKLTLSEIYSFLQKK</sequence>
<dbReference type="PANTHER" id="PTHR46262:SF2">
    <property type="entry name" value="FORKHEAD BOX PROTEIN BINIOU"/>
    <property type="match status" value="1"/>
</dbReference>
<dbReference type="PROSITE" id="PS50039">
    <property type="entry name" value="FORK_HEAD_3"/>
    <property type="match status" value="1"/>
</dbReference>
<evidence type="ECO:0000256" key="3">
    <source>
        <dbReference type="ARBA" id="ARBA00023242"/>
    </source>
</evidence>
<proteinExistence type="predicted"/>
<dbReference type="Proteomes" id="UP000092460">
    <property type="component" value="Unassembled WGS sequence"/>
</dbReference>
<evidence type="ECO:0000313" key="8">
    <source>
        <dbReference type="Proteomes" id="UP000092460"/>
    </source>
</evidence>
<organism evidence="7 8">
    <name type="scientific">Glossina palpalis gambiensis</name>
    <dbReference type="NCBI Taxonomy" id="67801"/>
    <lineage>
        <taxon>Eukaryota</taxon>
        <taxon>Metazoa</taxon>
        <taxon>Ecdysozoa</taxon>
        <taxon>Arthropoda</taxon>
        <taxon>Hexapoda</taxon>
        <taxon>Insecta</taxon>
        <taxon>Pterygota</taxon>
        <taxon>Neoptera</taxon>
        <taxon>Endopterygota</taxon>
        <taxon>Diptera</taxon>
        <taxon>Brachycera</taxon>
        <taxon>Muscomorpha</taxon>
        <taxon>Hippoboscoidea</taxon>
        <taxon>Glossinidae</taxon>
        <taxon>Glossina</taxon>
    </lineage>
</organism>
<feature type="compositionally biased region" description="Polar residues" evidence="5">
    <location>
        <begin position="257"/>
        <end position="309"/>
    </location>
</feature>
<reference evidence="7" key="2">
    <citation type="submission" date="2020-05" db="UniProtKB">
        <authorList>
            <consortium name="EnsemblMetazoa"/>
        </authorList>
    </citation>
    <scope>IDENTIFICATION</scope>
    <source>
        <strain evidence="7">IAEA</strain>
    </source>
</reference>
<dbReference type="InterPro" id="IPR036390">
    <property type="entry name" value="WH_DNA-bd_sf"/>
</dbReference>
<dbReference type="Pfam" id="PF00250">
    <property type="entry name" value="Forkhead"/>
    <property type="match status" value="1"/>
</dbReference>
<dbReference type="EnsemblMetazoa" id="GPPI012599-RA">
    <property type="protein sequence ID" value="GPPI012599-PA"/>
    <property type="gene ID" value="GPPI012599"/>
</dbReference>
<dbReference type="InterPro" id="IPR036388">
    <property type="entry name" value="WH-like_DNA-bd_sf"/>
</dbReference>
<dbReference type="PANTHER" id="PTHR46262">
    <property type="entry name" value="FORKHEAD BOX PROTEIN BINIOU"/>
    <property type="match status" value="1"/>
</dbReference>
<dbReference type="GO" id="GO:0000978">
    <property type="term" value="F:RNA polymerase II cis-regulatory region sequence-specific DNA binding"/>
    <property type="evidence" value="ECO:0007669"/>
    <property type="project" value="TreeGrafter"/>
</dbReference>